<dbReference type="PROSITE" id="PS50109">
    <property type="entry name" value="HIS_KIN"/>
    <property type="match status" value="1"/>
</dbReference>
<proteinExistence type="predicted"/>
<dbReference type="SUPFAM" id="SSF55874">
    <property type="entry name" value="ATPase domain of HSP90 chaperone/DNA topoisomerase II/histidine kinase"/>
    <property type="match status" value="1"/>
</dbReference>
<dbReference type="SMART" id="SM00387">
    <property type="entry name" value="HATPase_c"/>
    <property type="match status" value="1"/>
</dbReference>
<dbReference type="Pfam" id="PF02518">
    <property type="entry name" value="HATPase_c"/>
    <property type="match status" value="1"/>
</dbReference>
<evidence type="ECO:0000256" key="1">
    <source>
        <dbReference type="ARBA" id="ARBA00000085"/>
    </source>
</evidence>
<evidence type="ECO:0000256" key="2">
    <source>
        <dbReference type="ARBA" id="ARBA00012438"/>
    </source>
</evidence>
<name>A0A6N2V6G5_9FIRM</name>
<dbReference type="AlphaFoldDB" id="A0A6N2V6G5"/>
<evidence type="ECO:0000313" key="7">
    <source>
        <dbReference type="EMBL" id="VYT23951.1"/>
    </source>
</evidence>
<keyword evidence="3" id="KW-0597">Phosphoprotein</keyword>
<reference evidence="7" key="1">
    <citation type="submission" date="2019-11" db="EMBL/GenBank/DDBJ databases">
        <authorList>
            <person name="Feng L."/>
        </authorList>
    </citation>
    <scope>NUCLEOTIDE SEQUENCE</scope>
    <source>
        <strain evidence="7">AundefinedLFYP135</strain>
    </source>
</reference>
<dbReference type="InterPro" id="IPR036890">
    <property type="entry name" value="HATPase_C_sf"/>
</dbReference>
<dbReference type="PANTHER" id="PTHR43547:SF2">
    <property type="entry name" value="HYBRID SIGNAL TRANSDUCTION HISTIDINE KINASE C"/>
    <property type="match status" value="1"/>
</dbReference>
<dbReference type="CDD" id="cd00075">
    <property type="entry name" value="HATPase"/>
    <property type="match status" value="1"/>
</dbReference>
<dbReference type="InterPro" id="IPR003594">
    <property type="entry name" value="HATPase_dom"/>
</dbReference>
<dbReference type="EMBL" id="CACRSL010000005">
    <property type="protein sequence ID" value="VYT23951.1"/>
    <property type="molecule type" value="Genomic_DNA"/>
</dbReference>
<dbReference type="InterPro" id="IPR004358">
    <property type="entry name" value="Sig_transdc_His_kin-like_C"/>
</dbReference>
<comment type="catalytic activity">
    <reaction evidence="1">
        <text>ATP + protein L-histidine = ADP + protein N-phospho-L-histidine.</text>
        <dbReference type="EC" id="2.7.13.3"/>
    </reaction>
</comment>
<accession>A0A6N2V6G5</accession>
<keyword evidence="7" id="KW-0808">Transferase</keyword>
<protein>
    <recommendedName>
        <fullName evidence="2">histidine kinase</fullName>
        <ecNumber evidence="2">2.7.13.3</ecNumber>
    </recommendedName>
</protein>
<dbReference type="PANTHER" id="PTHR43547">
    <property type="entry name" value="TWO-COMPONENT HISTIDINE KINASE"/>
    <property type="match status" value="1"/>
</dbReference>
<keyword evidence="4 7" id="KW-0418">Kinase</keyword>
<evidence type="ECO:0000259" key="6">
    <source>
        <dbReference type="PROSITE" id="PS50109"/>
    </source>
</evidence>
<keyword evidence="5" id="KW-0902">Two-component regulatory system</keyword>
<evidence type="ECO:0000256" key="5">
    <source>
        <dbReference type="ARBA" id="ARBA00023012"/>
    </source>
</evidence>
<dbReference type="GO" id="GO:0000155">
    <property type="term" value="F:phosphorelay sensor kinase activity"/>
    <property type="evidence" value="ECO:0007669"/>
    <property type="project" value="TreeGrafter"/>
</dbReference>
<feature type="domain" description="Histidine kinase" evidence="6">
    <location>
        <begin position="123"/>
        <end position="342"/>
    </location>
</feature>
<sequence length="378" mass="41510">MEQKAGFFALSAVEQLYQMSSFPVMVCDQQLQLCWANAFALSTYPTLAMADGLETLLPANLLIALRQQAEEAPCQELQAPTMAGSTRLIFTPLEGGLYLLQFALPKRTEYAFPLEGGKKVISAFAHFFRAPLTSAFSALSVLSNNLADTEIPEENQILIQSTSQSCYKMLRASSNFTDYLRYLYGEMTPQLSRVTVCRTLENLCTALSIVGNQTGIPITYEIPNDPAIALCDADLLANALLQLVSNSLLYTREGNKIHISVRIRGDNMAITVADRGCGIPDDIQRDLFTPYFSHDPGGRPFSGLGLGLTLVKIIASIHGGTVALQSKEMEGTTVVFTIPLRDDDSYTFSDKQDAVDYLFNKFSPVYVQLSDSCRCPTP</sequence>
<evidence type="ECO:0000256" key="3">
    <source>
        <dbReference type="ARBA" id="ARBA00022553"/>
    </source>
</evidence>
<dbReference type="Gene3D" id="3.30.565.10">
    <property type="entry name" value="Histidine kinase-like ATPase, C-terminal domain"/>
    <property type="match status" value="1"/>
</dbReference>
<dbReference type="EC" id="2.7.13.3" evidence="2"/>
<dbReference type="PRINTS" id="PR00344">
    <property type="entry name" value="BCTRLSENSOR"/>
</dbReference>
<dbReference type="InterPro" id="IPR005467">
    <property type="entry name" value="His_kinase_dom"/>
</dbReference>
<organism evidence="7">
    <name type="scientific">uncultured Anaerotruncus sp</name>
    <dbReference type="NCBI Taxonomy" id="905011"/>
    <lineage>
        <taxon>Bacteria</taxon>
        <taxon>Bacillati</taxon>
        <taxon>Bacillota</taxon>
        <taxon>Clostridia</taxon>
        <taxon>Eubacteriales</taxon>
        <taxon>Oscillospiraceae</taxon>
        <taxon>Anaerotruncus</taxon>
        <taxon>environmental samples</taxon>
    </lineage>
</organism>
<gene>
    <name evidence="7" type="primary">senX3_2</name>
    <name evidence="7" type="ORF">AULFYP135_02213</name>
</gene>
<evidence type="ECO:0000256" key="4">
    <source>
        <dbReference type="ARBA" id="ARBA00022777"/>
    </source>
</evidence>